<evidence type="ECO:0000256" key="6">
    <source>
        <dbReference type="ARBA" id="ARBA00023136"/>
    </source>
</evidence>
<evidence type="ECO:0000259" key="9">
    <source>
        <dbReference type="PROSITE" id="PS50855"/>
    </source>
</evidence>
<feature type="transmembrane region" description="Helical" evidence="8">
    <location>
        <begin position="339"/>
        <end position="364"/>
    </location>
</feature>
<protein>
    <submittedName>
        <fullName evidence="10">Cytochrome ubiquinol oxidase subunit I</fullName>
    </submittedName>
</protein>
<keyword evidence="7" id="KW-0349">Heme</keyword>
<name>A0ABQ1P4C6_9BACI</name>
<feature type="transmembrane region" description="Helical" evidence="8">
    <location>
        <begin position="186"/>
        <end position="212"/>
    </location>
</feature>
<evidence type="ECO:0000313" key="11">
    <source>
        <dbReference type="Proteomes" id="UP000619534"/>
    </source>
</evidence>
<accession>A0ABQ1P4C6</accession>
<evidence type="ECO:0000256" key="3">
    <source>
        <dbReference type="ARBA" id="ARBA00022692"/>
    </source>
</evidence>
<feature type="transmembrane region" description="Helical" evidence="8">
    <location>
        <begin position="489"/>
        <end position="511"/>
    </location>
</feature>
<keyword evidence="2 7" id="KW-0679">Respiratory chain</keyword>
<comment type="caution">
    <text evidence="10">The sequence shown here is derived from an EMBL/GenBank/DDBJ whole genome shotgun (WGS) entry which is preliminary data.</text>
</comment>
<evidence type="ECO:0000256" key="1">
    <source>
        <dbReference type="ARBA" id="ARBA00004141"/>
    </source>
</evidence>
<evidence type="ECO:0000256" key="7">
    <source>
        <dbReference type="RuleBase" id="RU000370"/>
    </source>
</evidence>
<evidence type="ECO:0000256" key="2">
    <source>
        <dbReference type="ARBA" id="ARBA00022660"/>
    </source>
</evidence>
<feature type="transmembrane region" description="Helical" evidence="8">
    <location>
        <begin position="136"/>
        <end position="159"/>
    </location>
</feature>
<feature type="transmembrane region" description="Helical" evidence="8">
    <location>
        <begin position="99"/>
        <end position="124"/>
    </location>
</feature>
<dbReference type="InterPro" id="IPR023615">
    <property type="entry name" value="Cyt_c_Oxase_su1_BS"/>
</dbReference>
<comment type="subcellular location">
    <subcellularLocation>
        <location evidence="1">Membrane</location>
        <topology evidence="1">Multi-pass membrane protein</topology>
    </subcellularLocation>
</comment>
<feature type="transmembrane region" description="Helical" evidence="8">
    <location>
        <begin position="16"/>
        <end position="35"/>
    </location>
</feature>
<dbReference type="EMBL" id="BMCJ01000002">
    <property type="protein sequence ID" value="GGC86538.1"/>
    <property type="molecule type" value="Genomic_DNA"/>
</dbReference>
<feature type="transmembrane region" description="Helical" evidence="8">
    <location>
        <begin position="448"/>
        <end position="469"/>
    </location>
</feature>
<keyword evidence="7" id="KW-0408">Iron</keyword>
<evidence type="ECO:0000256" key="5">
    <source>
        <dbReference type="ARBA" id="ARBA00022989"/>
    </source>
</evidence>
<dbReference type="InterPro" id="IPR000883">
    <property type="entry name" value="Cyt_C_Oxase_1"/>
</dbReference>
<organism evidence="10 11">
    <name type="scientific">Thalassobacillus devorans</name>
    <dbReference type="NCBI Taxonomy" id="279813"/>
    <lineage>
        <taxon>Bacteria</taxon>
        <taxon>Bacillati</taxon>
        <taxon>Bacillota</taxon>
        <taxon>Bacilli</taxon>
        <taxon>Bacillales</taxon>
        <taxon>Bacillaceae</taxon>
        <taxon>Thalassobacillus</taxon>
    </lineage>
</organism>
<gene>
    <name evidence="10" type="primary">qoxB</name>
    <name evidence="10" type="ORF">GCM10007216_16570</name>
</gene>
<evidence type="ECO:0000256" key="8">
    <source>
        <dbReference type="SAM" id="Phobius"/>
    </source>
</evidence>
<keyword evidence="11" id="KW-1185">Reference proteome</keyword>
<dbReference type="Pfam" id="PF00115">
    <property type="entry name" value="COX1"/>
    <property type="match status" value="1"/>
</dbReference>
<dbReference type="PROSITE" id="PS00077">
    <property type="entry name" value="COX1_CUB"/>
    <property type="match status" value="1"/>
</dbReference>
<sequence>MQFYLFGELIVLPTDVIAAWVSVIIGAPLALYWFTKKRYWPVVWDFATSTNHRKIGMLYIIFALLFFFRAGIDALFIRLQLVTAENEFWVFQGDKYNEVFTTHGTMMIFFVAMPLLIGLMNVAVPLQIGANDLAFPFLNAIGFYLFLTGGMIFFAAFFFNAAPNAGWTAYAPLSTYEFTSGPNNNYYIFGLQVSGLGTIFAAINMIVTILRLRAPGLKLTRMPLFPWASLITSFLILVAFPVLAIALLLLQFDRFYGATFFLGEMGHPVYWQHLFWIFGHPEVYILALPAFGIFSDIISSFSRKNVFGYTSMVIALALIGLLGFMVWAHHMFTVGLGPFANTFFAITTMMIAVPTGIKVFNWLFTMRRGVIRLQTPMLFALGFIPTFVMGGVTGVMLASAAADMQYHDTYFVVAHFHYVIIGSTVLGAFAGLYYWYPKMTGKVLDDKLGKWHFWLFLIGFHLTFFPQHLAGLNGMPRRVYDYTWEDGVFVYNFISTIGAFLMGASMLFVLWNIYKTHRTKEENVGPDPWDGRTLEWSVPSPVPEHPFEKMPVIDRRDALWWAKQEERSLPIEDHPRTSPIAVRTVQPLVLSAALTILSFGFIYGWVWMQILGGAASLGFFLLRAFNDERTEAYRKEEQDDE</sequence>
<feature type="transmembrane region" description="Helical" evidence="8">
    <location>
        <begin position="376"/>
        <end position="402"/>
    </location>
</feature>
<proteinExistence type="inferred from homology"/>
<evidence type="ECO:0000256" key="4">
    <source>
        <dbReference type="ARBA" id="ARBA00022982"/>
    </source>
</evidence>
<feature type="transmembrane region" description="Helical" evidence="8">
    <location>
        <begin position="414"/>
        <end position="436"/>
    </location>
</feature>
<feature type="transmembrane region" description="Helical" evidence="8">
    <location>
        <begin position="56"/>
        <end position="79"/>
    </location>
</feature>
<keyword evidence="5 8" id="KW-1133">Transmembrane helix</keyword>
<dbReference type="PANTHER" id="PTHR10422">
    <property type="entry name" value="CYTOCHROME C OXIDASE SUBUNIT 1"/>
    <property type="match status" value="1"/>
</dbReference>
<keyword evidence="7" id="KW-0479">Metal-binding</keyword>
<dbReference type="Proteomes" id="UP000619534">
    <property type="component" value="Unassembled WGS sequence"/>
</dbReference>
<comment type="similarity">
    <text evidence="7">Belongs to the heme-copper respiratory oxidase family.</text>
</comment>
<feature type="domain" description="Cytochrome oxidase subunit I profile" evidence="9">
    <location>
        <begin position="38"/>
        <end position="554"/>
    </location>
</feature>
<evidence type="ECO:0000313" key="10">
    <source>
        <dbReference type="EMBL" id="GGC86538.1"/>
    </source>
</evidence>
<feature type="transmembrane region" description="Helical" evidence="8">
    <location>
        <begin position="306"/>
        <end position="327"/>
    </location>
</feature>
<feature type="transmembrane region" description="Helical" evidence="8">
    <location>
        <begin position="270"/>
        <end position="294"/>
    </location>
</feature>
<keyword evidence="4 7" id="KW-0249">Electron transport</keyword>
<feature type="transmembrane region" description="Helical" evidence="8">
    <location>
        <begin position="224"/>
        <end position="250"/>
    </location>
</feature>
<dbReference type="InterPro" id="IPR036927">
    <property type="entry name" value="Cyt_c_oxase-like_su1_sf"/>
</dbReference>
<dbReference type="SUPFAM" id="SSF81442">
    <property type="entry name" value="Cytochrome c oxidase subunit I-like"/>
    <property type="match status" value="1"/>
</dbReference>
<dbReference type="PRINTS" id="PR01165">
    <property type="entry name" value="CYCOXIDASEI"/>
</dbReference>
<keyword evidence="6 8" id="KW-0472">Membrane</keyword>
<dbReference type="RefSeq" id="WP_062442599.1">
    <property type="nucleotide sequence ID" value="NZ_BMCJ01000002.1"/>
</dbReference>
<keyword evidence="3 7" id="KW-0812">Transmembrane</keyword>
<feature type="transmembrane region" description="Helical" evidence="8">
    <location>
        <begin position="580"/>
        <end position="599"/>
    </location>
</feature>
<keyword evidence="7" id="KW-0813">Transport</keyword>
<dbReference type="PANTHER" id="PTHR10422:SF44">
    <property type="entry name" value="CYTOCHROME C OXIDASE SUBUNIT 1"/>
    <property type="match status" value="1"/>
</dbReference>
<dbReference type="PROSITE" id="PS50855">
    <property type="entry name" value="COX1"/>
    <property type="match status" value="1"/>
</dbReference>
<reference evidence="11" key="1">
    <citation type="journal article" date="2019" name="Int. J. Syst. Evol. Microbiol.">
        <title>The Global Catalogue of Microorganisms (GCM) 10K type strain sequencing project: providing services to taxonomists for standard genome sequencing and annotation.</title>
        <authorList>
            <consortium name="The Broad Institute Genomics Platform"/>
            <consortium name="The Broad Institute Genome Sequencing Center for Infectious Disease"/>
            <person name="Wu L."/>
            <person name="Ma J."/>
        </authorList>
    </citation>
    <scope>NUCLEOTIDE SEQUENCE [LARGE SCALE GENOMIC DNA]</scope>
    <source>
        <strain evidence="11">CCM 7282</strain>
    </source>
</reference>
<dbReference type="InterPro" id="IPR023616">
    <property type="entry name" value="Cyt_c_oxase-like_su1_dom"/>
</dbReference>
<dbReference type="Gene3D" id="1.20.210.10">
    <property type="entry name" value="Cytochrome c oxidase-like, subunit I domain"/>
    <property type="match status" value="1"/>
</dbReference>